<evidence type="ECO:0000256" key="11">
    <source>
        <dbReference type="ARBA" id="ARBA00023214"/>
    </source>
</evidence>
<evidence type="ECO:0000256" key="2">
    <source>
        <dbReference type="ARBA" id="ARBA00001923"/>
    </source>
</evidence>
<dbReference type="InterPro" id="IPR025661">
    <property type="entry name" value="Pept_asp_AS"/>
</dbReference>
<evidence type="ECO:0000256" key="12">
    <source>
        <dbReference type="ARBA" id="ARBA00029762"/>
    </source>
</evidence>
<evidence type="ECO:0000313" key="20">
    <source>
        <dbReference type="Proteomes" id="UP001219518"/>
    </source>
</evidence>
<accession>A0AAE1H6N3</accession>
<evidence type="ECO:0000256" key="10">
    <source>
        <dbReference type="ARBA" id="ARBA00023157"/>
    </source>
</evidence>
<keyword evidence="9" id="KW-0788">Thiol protease</keyword>
<dbReference type="SUPFAM" id="SSF54001">
    <property type="entry name" value="Cysteine proteinases"/>
    <property type="match status" value="1"/>
</dbReference>
<feature type="domain" description="Peptidase C1A papain C-terminal" evidence="18">
    <location>
        <begin position="227"/>
        <end position="455"/>
    </location>
</feature>
<evidence type="ECO:0000256" key="14">
    <source>
        <dbReference type="ARBA" id="ARBA00030778"/>
    </source>
</evidence>
<dbReference type="Proteomes" id="UP001219518">
    <property type="component" value="Unassembled WGS sequence"/>
</dbReference>
<comment type="subunit">
    <text evidence="4">Tetramer of heterotrimers consisting of exclusion domain, heavy- and light chains.</text>
</comment>
<evidence type="ECO:0000256" key="16">
    <source>
        <dbReference type="ARBA" id="ARBA00045556"/>
    </source>
</evidence>
<sequence>MSRWLELFAVLAVVGAVAADTPANCTFEDVLGKWTLWEGPRGVKPGASCANHKGPWERKIRMTLLSPNKVVDEFGNEGTWTMVYNQGFQIDVNGRSYFAYSAYEKEGQKVTSYCHKTIPGLAHDVNIRHWTCFYGQKHGSRLHPKVHFDPFHPQGLQAAHLSRDSHRRVVSAVNARARSWKAELHEPFAGMGVEEMLRLRGGRKSWAGPRPRAAPASPEVQRAADQLPPAFDWRDVNGVNYLSPVRNQGSCGSCYAFSSVGMMEARLRLRTNNTVKTILSPQDVVSCSGLSQGCDGGFPFLIAGRYAQDYGLVEEQCAPYSGRDSSCPRENCDRVYSSSYRYVGGYYGGCNEAEMKLALIKNGPLSVSFEVHPDFMHYKSGVYHRVTLERELDPPPYFEEVNHAVLLVGYGVDPSGEKYWIVKNSWGEDWGENGFFRIRRGVDEVGIESIAVEADVIPF</sequence>
<dbReference type="InterPro" id="IPR014882">
    <property type="entry name" value="CathepsinC_exc"/>
</dbReference>
<dbReference type="InterPro" id="IPR025660">
    <property type="entry name" value="Pept_his_AS"/>
</dbReference>
<dbReference type="GO" id="GO:0006508">
    <property type="term" value="P:proteolysis"/>
    <property type="evidence" value="ECO:0007669"/>
    <property type="project" value="UniProtKB-KW"/>
</dbReference>
<feature type="chain" id="PRO_5042236528" description="Dipeptidyl peptidase 1" evidence="17">
    <location>
        <begin position="20"/>
        <end position="459"/>
    </location>
</feature>
<keyword evidence="7" id="KW-0645">Protease</keyword>
<evidence type="ECO:0000256" key="17">
    <source>
        <dbReference type="SAM" id="SignalP"/>
    </source>
</evidence>
<dbReference type="PROSITE" id="PS00139">
    <property type="entry name" value="THIOL_PROTEASE_CYS"/>
    <property type="match status" value="1"/>
</dbReference>
<evidence type="ECO:0000256" key="8">
    <source>
        <dbReference type="ARBA" id="ARBA00022801"/>
    </source>
</evidence>
<evidence type="ECO:0000259" key="18">
    <source>
        <dbReference type="SMART" id="SM00645"/>
    </source>
</evidence>
<reference evidence="19" key="1">
    <citation type="submission" date="2021-07" db="EMBL/GenBank/DDBJ databases">
        <authorList>
            <person name="Catto M.A."/>
            <person name="Jacobson A."/>
            <person name="Kennedy G."/>
            <person name="Labadie P."/>
            <person name="Hunt B.G."/>
            <person name="Srinivasan R."/>
        </authorList>
    </citation>
    <scope>NUCLEOTIDE SEQUENCE</scope>
    <source>
        <strain evidence="19">PL_HMW_Pooled</strain>
        <tissue evidence="19">Head</tissue>
    </source>
</reference>
<comment type="cofactor">
    <cofactor evidence="2">
        <name>chloride</name>
        <dbReference type="ChEBI" id="CHEBI:17996"/>
    </cofactor>
</comment>
<dbReference type="PANTHER" id="PTHR12411">
    <property type="entry name" value="CYSTEINE PROTEASE FAMILY C1-RELATED"/>
    <property type="match status" value="1"/>
</dbReference>
<comment type="caution">
    <text evidence="19">The sequence shown here is derived from an EMBL/GenBank/DDBJ whole genome shotgun (WGS) entry which is preliminary data.</text>
</comment>
<evidence type="ECO:0000256" key="5">
    <source>
        <dbReference type="ARBA" id="ARBA00012059"/>
    </source>
</evidence>
<comment type="similarity">
    <text evidence="3">Belongs to the peptidase C1 family.</text>
</comment>
<dbReference type="Gene3D" id="2.40.128.80">
    <property type="entry name" value="Cathepsin C, exclusion domain"/>
    <property type="match status" value="1"/>
</dbReference>
<evidence type="ECO:0000256" key="4">
    <source>
        <dbReference type="ARBA" id="ARBA00011610"/>
    </source>
</evidence>
<dbReference type="GO" id="GO:0008234">
    <property type="term" value="F:cysteine-type peptidase activity"/>
    <property type="evidence" value="ECO:0007669"/>
    <property type="project" value="UniProtKB-KW"/>
</dbReference>
<keyword evidence="10" id="KW-1015">Disulfide bond</keyword>
<keyword evidence="8" id="KW-0378">Hydrolase</keyword>
<keyword evidence="17" id="KW-0732">Signal</keyword>
<reference evidence="19" key="2">
    <citation type="journal article" date="2023" name="BMC Genomics">
        <title>Pest status, molecular evolution, and epigenetic factors derived from the genome assembly of Frankliniella fusca, a thysanopteran phytovirus vector.</title>
        <authorList>
            <person name="Catto M.A."/>
            <person name="Labadie P.E."/>
            <person name="Jacobson A.L."/>
            <person name="Kennedy G.G."/>
            <person name="Srinivasan R."/>
            <person name="Hunt B.G."/>
        </authorList>
    </citation>
    <scope>NUCLEOTIDE SEQUENCE</scope>
    <source>
        <strain evidence="19">PL_HMW_Pooled</strain>
    </source>
</reference>
<evidence type="ECO:0000256" key="1">
    <source>
        <dbReference type="ARBA" id="ARBA00000738"/>
    </source>
</evidence>
<dbReference type="GO" id="GO:0008239">
    <property type="term" value="F:dipeptidyl-peptidase activity"/>
    <property type="evidence" value="ECO:0007669"/>
    <property type="project" value="UniProtKB-EC"/>
</dbReference>
<evidence type="ECO:0000256" key="15">
    <source>
        <dbReference type="ARBA" id="ARBA00032961"/>
    </source>
</evidence>
<dbReference type="Pfam" id="PF08773">
    <property type="entry name" value="CathepsinC_exc"/>
    <property type="match status" value="1"/>
</dbReference>
<evidence type="ECO:0000256" key="3">
    <source>
        <dbReference type="ARBA" id="ARBA00008455"/>
    </source>
</evidence>
<dbReference type="EC" id="3.4.14.1" evidence="5"/>
<dbReference type="PROSITE" id="PS00639">
    <property type="entry name" value="THIOL_PROTEASE_HIS"/>
    <property type="match status" value="1"/>
</dbReference>
<comment type="catalytic activity">
    <reaction evidence="1">
        <text>Release of an N-terminal dipeptide, Xaa-Yaa-|-Zaa-, except when Xaa is Arg or Lys, or Yaa or Zaa is Pro.</text>
        <dbReference type="EC" id="3.4.14.1"/>
    </reaction>
</comment>
<evidence type="ECO:0000313" key="19">
    <source>
        <dbReference type="EMBL" id="KAK3915121.1"/>
    </source>
</evidence>
<keyword evidence="20" id="KW-1185">Reference proteome</keyword>
<dbReference type="PROSITE" id="PS00640">
    <property type="entry name" value="THIOL_PROTEASE_ASN"/>
    <property type="match status" value="1"/>
</dbReference>
<evidence type="ECO:0000256" key="7">
    <source>
        <dbReference type="ARBA" id="ARBA00022670"/>
    </source>
</evidence>
<dbReference type="SMART" id="SM00645">
    <property type="entry name" value="Pept_C1"/>
    <property type="match status" value="1"/>
</dbReference>
<comment type="function">
    <text evidence="16">Thiol protease. Has dipeptidylpeptidase activity. Active against a broad range of dipeptide substrates composed of both polar and hydrophobic amino acids. Proline cannot occupy the P1 position and arginine cannot occupy the P2 position of the substrate. Can act as both an exopeptidase and endopeptidase. Activates serine proteases such as elastase, cathepsin G and granzymes A and B.</text>
</comment>
<dbReference type="Gene3D" id="3.90.70.10">
    <property type="entry name" value="Cysteine proteinases"/>
    <property type="match status" value="1"/>
</dbReference>
<evidence type="ECO:0000256" key="9">
    <source>
        <dbReference type="ARBA" id="ARBA00022807"/>
    </source>
</evidence>
<proteinExistence type="inferred from homology"/>
<dbReference type="Pfam" id="PF00112">
    <property type="entry name" value="Peptidase_C1"/>
    <property type="match status" value="1"/>
</dbReference>
<gene>
    <name evidence="19" type="ORF">KUF71_024398</name>
</gene>
<dbReference type="InterPro" id="IPR000668">
    <property type="entry name" value="Peptidase_C1A_C"/>
</dbReference>
<dbReference type="InterPro" id="IPR000169">
    <property type="entry name" value="Pept_cys_AS"/>
</dbReference>
<protein>
    <recommendedName>
        <fullName evidence="6">Dipeptidyl peptidase 1</fullName>
        <ecNumber evidence="5">3.4.14.1</ecNumber>
    </recommendedName>
    <alternativeName>
        <fullName evidence="13">Cathepsin C</fullName>
    </alternativeName>
    <alternativeName>
        <fullName evidence="12">Cathepsin J</fullName>
    </alternativeName>
    <alternativeName>
        <fullName evidence="15">Dipeptidyl peptidase I</fullName>
    </alternativeName>
    <alternativeName>
        <fullName evidence="14">Dipeptidyl transferase</fullName>
    </alternativeName>
</protein>
<dbReference type="InterPro" id="IPR036496">
    <property type="entry name" value="CathepsinC_exc_dom_sf"/>
</dbReference>
<keyword evidence="11" id="KW-0868">Chloride</keyword>
<dbReference type="InterPro" id="IPR013128">
    <property type="entry name" value="Peptidase_C1A"/>
</dbReference>
<dbReference type="InterPro" id="IPR038765">
    <property type="entry name" value="Papain-like_cys_pep_sf"/>
</dbReference>
<feature type="signal peptide" evidence="17">
    <location>
        <begin position="1"/>
        <end position="19"/>
    </location>
</feature>
<dbReference type="PRINTS" id="PR00705">
    <property type="entry name" value="PAPAIN"/>
</dbReference>
<evidence type="ECO:0000256" key="13">
    <source>
        <dbReference type="ARBA" id="ARBA00029779"/>
    </source>
</evidence>
<organism evidence="19 20">
    <name type="scientific">Frankliniella fusca</name>
    <dbReference type="NCBI Taxonomy" id="407009"/>
    <lineage>
        <taxon>Eukaryota</taxon>
        <taxon>Metazoa</taxon>
        <taxon>Ecdysozoa</taxon>
        <taxon>Arthropoda</taxon>
        <taxon>Hexapoda</taxon>
        <taxon>Insecta</taxon>
        <taxon>Pterygota</taxon>
        <taxon>Neoptera</taxon>
        <taxon>Paraneoptera</taxon>
        <taxon>Thysanoptera</taxon>
        <taxon>Terebrantia</taxon>
        <taxon>Thripoidea</taxon>
        <taxon>Thripidae</taxon>
        <taxon>Frankliniella</taxon>
    </lineage>
</organism>
<name>A0AAE1H6N3_9NEOP</name>
<dbReference type="SUPFAM" id="SSF75001">
    <property type="entry name" value="Dipeptidyl peptidase I (cathepsin C), exclusion domain"/>
    <property type="match status" value="1"/>
</dbReference>
<dbReference type="FunFam" id="2.40.128.80:FF:000003">
    <property type="entry name" value="Cathepsin C"/>
    <property type="match status" value="1"/>
</dbReference>
<evidence type="ECO:0000256" key="6">
    <source>
        <dbReference type="ARBA" id="ARBA00014709"/>
    </source>
</evidence>
<dbReference type="AlphaFoldDB" id="A0AAE1H6N3"/>
<dbReference type="EMBL" id="JAHWGI010000406">
    <property type="protein sequence ID" value="KAK3915121.1"/>
    <property type="molecule type" value="Genomic_DNA"/>
</dbReference>